<dbReference type="PANTHER" id="PTHR33175">
    <property type="entry name" value="DNA-BINDING PROTEIN HU"/>
    <property type="match status" value="1"/>
</dbReference>
<dbReference type="GO" id="GO:0042802">
    <property type="term" value="F:identical protein binding"/>
    <property type="evidence" value="ECO:0007669"/>
    <property type="project" value="UniProtKB-ARBA"/>
</dbReference>
<dbReference type="CDD" id="cd13831">
    <property type="entry name" value="HU"/>
    <property type="match status" value="1"/>
</dbReference>
<dbReference type="InterPro" id="IPR000119">
    <property type="entry name" value="Hist_DNA-bd"/>
</dbReference>
<dbReference type="GO" id="GO:0005829">
    <property type="term" value="C:cytosol"/>
    <property type="evidence" value="ECO:0007669"/>
    <property type="project" value="TreeGrafter"/>
</dbReference>
<dbReference type="AlphaFoldDB" id="B2A3P3"/>
<dbReference type="Proteomes" id="UP000001683">
    <property type="component" value="Chromosome"/>
</dbReference>
<evidence type="ECO:0000313" key="6">
    <source>
        <dbReference type="Proteomes" id="UP000001683"/>
    </source>
</evidence>
<evidence type="ECO:0000256" key="3">
    <source>
        <dbReference type="ARBA" id="ARBA00023125"/>
    </source>
</evidence>
<dbReference type="KEGG" id="nth:Nther_0070"/>
<name>B2A3P3_NATTJ</name>
<protein>
    <submittedName>
        <fullName evidence="5">Nucleoid protein Hbs</fullName>
    </submittedName>
</protein>
<sequence>MNKTELISKVAERSEMTKKDTEKVVNEVFDVISDQLAKEDKVQLIGFGTFEVRERAAREGRNPSTGEVIQIEATKVPAFKAGKALKEKVKNG</sequence>
<dbReference type="eggNOG" id="COG0776">
    <property type="taxonomic scope" value="Bacteria"/>
</dbReference>
<comment type="similarity">
    <text evidence="1 4">Belongs to the bacterial histone-like protein family.</text>
</comment>
<evidence type="ECO:0000313" key="5">
    <source>
        <dbReference type="EMBL" id="ACB83669.1"/>
    </source>
</evidence>
<dbReference type="GO" id="GO:0030261">
    <property type="term" value="P:chromosome condensation"/>
    <property type="evidence" value="ECO:0007669"/>
    <property type="project" value="UniProtKB-KW"/>
</dbReference>
<dbReference type="Pfam" id="PF00216">
    <property type="entry name" value="Bac_DNA_binding"/>
    <property type="match status" value="1"/>
</dbReference>
<dbReference type="Gene3D" id="4.10.520.10">
    <property type="entry name" value="IHF-like DNA-binding proteins"/>
    <property type="match status" value="1"/>
</dbReference>
<dbReference type="GO" id="GO:0003677">
    <property type="term" value="F:DNA binding"/>
    <property type="evidence" value="ECO:0007669"/>
    <property type="project" value="UniProtKB-KW"/>
</dbReference>
<dbReference type="OrthoDB" id="9799835at2"/>
<dbReference type="HOGENOM" id="CLU_105066_3_1_9"/>
<dbReference type="GO" id="GO:0006270">
    <property type="term" value="P:DNA replication initiation"/>
    <property type="evidence" value="ECO:0007669"/>
    <property type="project" value="UniProtKB-ARBA"/>
</dbReference>
<dbReference type="GO" id="GO:1990103">
    <property type="term" value="C:DnaA-HU complex"/>
    <property type="evidence" value="ECO:0007669"/>
    <property type="project" value="UniProtKB-ARBA"/>
</dbReference>
<dbReference type="PROSITE" id="PS00045">
    <property type="entry name" value="HISTONE_LIKE"/>
    <property type="match status" value="1"/>
</dbReference>
<dbReference type="GO" id="GO:0030527">
    <property type="term" value="F:structural constituent of chromatin"/>
    <property type="evidence" value="ECO:0007669"/>
    <property type="project" value="InterPro"/>
</dbReference>
<dbReference type="FunFam" id="4.10.520.10:FF:000001">
    <property type="entry name" value="DNA-binding protein HU"/>
    <property type="match status" value="1"/>
</dbReference>
<dbReference type="PANTHER" id="PTHR33175:SF3">
    <property type="entry name" value="DNA-BINDING PROTEIN HU-BETA"/>
    <property type="match status" value="1"/>
</dbReference>
<reference evidence="5 6" key="1">
    <citation type="submission" date="2008-04" db="EMBL/GenBank/DDBJ databases">
        <title>Complete sequence of chromosome of Natranaerobius thermophilus JW/NM-WN-LF.</title>
        <authorList>
            <consortium name="US DOE Joint Genome Institute"/>
            <person name="Copeland A."/>
            <person name="Lucas S."/>
            <person name="Lapidus A."/>
            <person name="Glavina del Rio T."/>
            <person name="Dalin E."/>
            <person name="Tice H."/>
            <person name="Bruce D."/>
            <person name="Goodwin L."/>
            <person name="Pitluck S."/>
            <person name="Chertkov O."/>
            <person name="Brettin T."/>
            <person name="Detter J.C."/>
            <person name="Han C."/>
            <person name="Kuske C.R."/>
            <person name="Schmutz J."/>
            <person name="Larimer F."/>
            <person name="Land M."/>
            <person name="Hauser L."/>
            <person name="Kyrpides N."/>
            <person name="Lykidis A."/>
            <person name="Mesbah N.M."/>
            <person name="Wiegel J."/>
        </authorList>
    </citation>
    <scope>NUCLEOTIDE SEQUENCE [LARGE SCALE GENOMIC DNA]</scope>
    <source>
        <strain evidence="6">ATCC BAA-1301 / DSM 18059 / JW/NM-WN-LF</strain>
    </source>
</reference>
<proteinExistence type="inferred from homology"/>
<keyword evidence="2" id="KW-0226">DNA condensation</keyword>
<organism evidence="5 6">
    <name type="scientific">Natranaerobius thermophilus (strain ATCC BAA-1301 / DSM 18059 / JW/NM-WN-LF)</name>
    <dbReference type="NCBI Taxonomy" id="457570"/>
    <lineage>
        <taxon>Bacteria</taxon>
        <taxon>Bacillati</taxon>
        <taxon>Bacillota</taxon>
        <taxon>Clostridia</taxon>
        <taxon>Natranaerobiales</taxon>
        <taxon>Natranaerobiaceae</taxon>
        <taxon>Natranaerobius</taxon>
    </lineage>
</organism>
<evidence type="ECO:0000256" key="2">
    <source>
        <dbReference type="ARBA" id="ARBA00023067"/>
    </source>
</evidence>
<dbReference type="EMBL" id="CP001034">
    <property type="protein sequence ID" value="ACB83669.1"/>
    <property type="molecule type" value="Genomic_DNA"/>
</dbReference>
<dbReference type="PRINTS" id="PR01727">
    <property type="entry name" value="DNABINDINGHU"/>
</dbReference>
<keyword evidence="3" id="KW-0238">DNA-binding</keyword>
<gene>
    <name evidence="5" type="ordered locus">Nther_0070</name>
</gene>
<reference evidence="5 6" key="2">
    <citation type="journal article" date="2011" name="J. Bacteriol.">
        <title>Complete genome sequence of the anaerobic, halophilic alkalithermophile Natranaerobius thermophilus JW/NM-WN-LF.</title>
        <authorList>
            <person name="Zhao B."/>
            <person name="Mesbah N.M."/>
            <person name="Dalin E."/>
            <person name="Goodwin L."/>
            <person name="Nolan M."/>
            <person name="Pitluck S."/>
            <person name="Chertkov O."/>
            <person name="Brettin T.S."/>
            <person name="Han J."/>
            <person name="Larimer F.W."/>
            <person name="Land M.L."/>
            <person name="Hauser L."/>
            <person name="Kyrpides N."/>
            <person name="Wiegel J."/>
        </authorList>
    </citation>
    <scope>NUCLEOTIDE SEQUENCE [LARGE SCALE GENOMIC DNA]</scope>
    <source>
        <strain evidence="6">ATCC BAA-1301 / DSM 18059 / JW/NM-WN-LF</strain>
    </source>
</reference>
<accession>B2A3P3</accession>
<dbReference type="SUPFAM" id="SSF47729">
    <property type="entry name" value="IHF-like DNA-binding proteins"/>
    <property type="match status" value="1"/>
</dbReference>
<dbReference type="FunCoup" id="B2A3P3">
    <property type="interactions" value="393"/>
</dbReference>
<keyword evidence="6" id="KW-1185">Reference proteome</keyword>
<dbReference type="GO" id="GO:0010467">
    <property type="term" value="P:gene expression"/>
    <property type="evidence" value="ECO:0007669"/>
    <property type="project" value="UniProtKB-ARBA"/>
</dbReference>
<dbReference type="RefSeq" id="WP_012446560.1">
    <property type="nucleotide sequence ID" value="NC_010718.1"/>
</dbReference>
<dbReference type="SMART" id="SM00411">
    <property type="entry name" value="BHL"/>
    <property type="match status" value="1"/>
</dbReference>
<evidence type="ECO:0000256" key="1">
    <source>
        <dbReference type="ARBA" id="ARBA00010529"/>
    </source>
</evidence>
<dbReference type="GO" id="GO:1990178">
    <property type="term" value="C:HU-DNA complex"/>
    <property type="evidence" value="ECO:0007669"/>
    <property type="project" value="UniProtKB-ARBA"/>
</dbReference>
<dbReference type="InterPro" id="IPR020816">
    <property type="entry name" value="Histone-like_DNA-bd_CS"/>
</dbReference>
<dbReference type="InParanoid" id="B2A3P3"/>
<dbReference type="InterPro" id="IPR010992">
    <property type="entry name" value="IHF-like_DNA-bd_dom_sf"/>
</dbReference>
<dbReference type="STRING" id="457570.Nther_0070"/>
<evidence type="ECO:0000256" key="4">
    <source>
        <dbReference type="RuleBase" id="RU003939"/>
    </source>
</evidence>